<sequence length="140" mass="16370">MRALLILGTNLGNRKENLERAETLIEKFVGRVLKRSSIIETEPFGVPNQPHFLNYGLLVETFHPPFELLKLLKWIEKRVGRYRTYRWGPRVIDIDIVRLEGLKISTPELKVPHPGLRDREFFRKIGKEVLNENLFPVNGL</sequence>
<dbReference type="SUPFAM" id="SSF55083">
    <property type="entry name" value="6-hydroxymethyl-7,8-dihydropterin pyrophosphokinase, HPPK"/>
    <property type="match status" value="1"/>
</dbReference>
<dbReference type="GO" id="GO:0005524">
    <property type="term" value="F:ATP binding"/>
    <property type="evidence" value="ECO:0007669"/>
    <property type="project" value="UniProtKB-KW"/>
</dbReference>
<proteinExistence type="inferred from homology"/>
<dbReference type="GO" id="GO:0016301">
    <property type="term" value="F:kinase activity"/>
    <property type="evidence" value="ECO:0007669"/>
    <property type="project" value="UniProtKB-KW"/>
</dbReference>
<evidence type="ECO:0000256" key="7">
    <source>
        <dbReference type="ARBA" id="ARBA00022777"/>
    </source>
</evidence>
<keyword evidence="5" id="KW-0808">Transferase</keyword>
<evidence type="ECO:0000256" key="12">
    <source>
        <dbReference type="ARBA" id="ARBA00033413"/>
    </source>
</evidence>
<keyword evidence="9" id="KW-0289">Folate biosynthesis</keyword>
<dbReference type="EC" id="2.7.6.3" evidence="3"/>
<dbReference type="UniPathway" id="UPA00077">
    <property type="reaction ID" value="UER00155"/>
</dbReference>
<feature type="domain" description="7,8-dihydro-6-hydroxymethylpterin-pyrophosphokinase" evidence="13">
    <location>
        <begin position="86"/>
        <end position="97"/>
    </location>
</feature>
<dbReference type="PANTHER" id="PTHR43071:SF1">
    <property type="entry name" value="2-AMINO-4-HYDROXY-6-HYDROXYMETHYLDIHYDROPTERIDINE PYROPHOSPHOKINASE"/>
    <property type="match status" value="1"/>
</dbReference>
<evidence type="ECO:0000256" key="10">
    <source>
        <dbReference type="ARBA" id="ARBA00029409"/>
    </source>
</evidence>
<evidence type="ECO:0000256" key="8">
    <source>
        <dbReference type="ARBA" id="ARBA00022840"/>
    </source>
</evidence>
<dbReference type="NCBIfam" id="TIGR01498">
    <property type="entry name" value="folK"/>
    <property type="match status" value="1"/>
</dbReference>
<accession>A0A521APW7</accession>
<organism evidence="14 15">
    <name type="scientific">Balnearium lithotrophicum</name>
    <dbReference type="NCBI Taxonomy" id="223788"/>
    <lineage>
        <taxon>Bacteria</taxon>
        <taxon>Pseudomonadati</taxon>
        <taxon>Aquificota</taxon>
        <taxon>Aquificia</taxon>
        <taxon>Desulfurobacteriales</taxon>
        <taxon>Desulfurobacteriaceae</taxon>
        <taxon>Balnearium</taxon>
    </lineage>
</organism>
<keyword evidence="15" id="KW-1185">Reference proteome</keyword>
<comment type="similarity">
    <text evidence="2">Belongs to the HPPK family.</text>
</comment>
<dbReference type="PANTHER" id="PTHR43071">
    <property type="entry name" value="2-AMINO-4-HYDROXY-6-HYDROXYMETHYLDIHYDROPTERIDINE PYROPHOSPHOKINASE"/>
    <property type="match status" value="1"/>
</dbReference>
<evidence type="ECO:0000256" key="6">
    <source>
        <dbReference type="ARBA" id="ARBA00022741"/>
    </source>
</evidence>
<dbReference type="InterPro" id="IPR000550">
    <property type="entry name" value="Hppk"/>
</dbReference>
<dbReference type="RefSeq" id="WP_142933690.1">
    <property type="nucleotide sequence ID" value="NZ_FXTM01000002.1"/>
</dbReference>
<comment type="pathway">
    <text evidence="1">Cofactor biosynthesis; tetrahydrofolate biosynthesis; 2-amino-4-hydroxy-6-hydroxymethyl-7,8-dihydropteridine diphosphate from 7,8-dihydroneopterin triphosphate: step 4/4.</text>
</comment>
<evidence type="ECO:0000256" key="11">
    <source>
        <dbReference type="ARBA" id="ARBA00029766"/>
    </source>
</evidence>
<evidence type="ECO:0000256" key="3">
    <source>
        <dbReference type="ARBA" id="ARBA00013253"/>
    </source>
</evidence>
<dbReference type="OrthoDB" id="9808041at2"/>
<evidence type="ECO:0000256" key="4">
    <source>
        <dbReference type="ARBA" id="ARBA00016218"/>
    </source>
</evidence>
<name>A0A521APW7_9BACT</name>
<evidence type="ECO:0000259" key="13">
    <source>
        <dbReference type="PROSITE" id="PS00794"/>
    </source>
</evidence>
<reference evidence="14 15" key="1">
    <citation type="submission" date="2017-05" db="EMBL/GenBank/DDBJ databases">
        <authorList>
            <person name="Varghese N."/>
            <person name="Submissions S."/>
        </authorList>
    </citation>
    <scope>NUCLEOTIDE SEQUENCE [LARGE SCALE GENOMIC DNA]</scope>
    <source>
        <strain evidence="14 15">DSM 16304</strain>
    </source>
</reference>
<keyword evidence="7 14" id="KW-0418">Kinase</keyword>
<evidence type="ECO:0000256" key="9">
    <source>
        <dbReference type="ARBA" id="ARBA00022909"/>
    </source>
</evidence>
<evidence type="ECO:0000313" key="15">
    <source>
        <dbReference type="Proteomes" id="UP000317315"/>
    </source>
</evidence>
<dbReference type="Proteomes" id="UP000317315">
    <property type="component" value="Unassembled WGS sequence"/>
</dbReference>
<evidence type="ECO:0000256" key="2">
    <source>
        <dbReference type="ARBA" id="ARBA00005810"/>
    </source>
</evidence>
<dbReference type="CDD" id="cd00483">
    <property type="entry name" value="HPPK"/>
    <property type="match status" value="1"/>
</dbReference>
<dbReference type="Gene3D" id="3.30.70.560">
    <property type="entry name" value="7,8-Dihydro-6-hydroxymethylpterin-pyrophosphokinase HPPK"/>
    <property type="match status" value="1"/>
</dbReference>
<dbReference type="EMBL" id="FXTM01000002">
    <property type="protein sequence ID" value="SMO36857.1"/>
    <property type="molecule type" value="Genomic_DNA"/>
</dbReference>
<dbReference type="GO" id="GO:0003848">
    <property type="term" value="F:2-amino-4-hydroxy-6-hydroxymethyldihydropteridine diphosphokinase activity"/>
    <property type="evidence" value="ECO:0007669"/>
    <property type="project" value="UniProtKB-EC"/>
</dbReference>
<gene>
    <name evidence="14" type="ORF">SAMN06269117_10269</name>
</gene>
<dbReference type="InterPro" id="IPR035907">
    <property type="entry name" value="Hppk_sf"/>
</dbReference>
<dbReference type="PROSITE" id="PS00794">
    <property type="entry name" value="HPPK"/>
    <property type="match status" value="1"/>
</dbReference>
<evidence type="ECO:0000256" key="1">
    <source>
        <dbReference type="ARBA" id="ARBA00005051"/>
    </source>
</evidence>
<evidence type="ECO:0000256" key="5">
    <source>
        <dbReference type="ARBA" id="ARBA00022679"/>
    </source>
</evidence>
<evidence type="ECO:0000313" key="14">
    <source>
        <dbReference type="EMBL" id="SMO36857.1"/>
    </source>
</evidence>
<dbReference type="GO" id="GO:0046654">
    <property type="term" value="P:tetrahydrofolate biosynthetic process"/>
    <property type="evidence" value="ECO:0007669"/>
    <property type="project" value="UniProtKB-UniPathway"/>
</dbReference>
<comment type="function">
    <text evidence="10">Catalyzes the transfer of pyrophosphate from adenosine triphosphate (ATP) to 6-hydroxymethyl-7,8-dihydropterin, an enzymatic step in folate biosynthesis pathway.</text>
</comment>
<dbReference type="GO" id="GO:0046656">
    <property type="term" value="P:folic acid biosynthetic process"/>
    <property type="evidence" value="ECO:0007669"/>
    <property type="project" value="UniProtKB-KW"/>
</dbReference>
<keyword evidence="8" id="KW-0067">ATP-binding</keyword>
<protein>
    <recommendedName>
        <fullName evidence="4">2-amino-4-hydroxy-6-hydroxymethyldihydropteridine pyrophosphokinase</fullName>
        <ecNumber evidence="3">2.7.6.3</ecNumber>
    </recommendedName>
    <alternativeName>
        <fullName evidence="11">6-hydroxymethyl-7,8-dihydropterin pyrophosphokinase</fullName>
    </alternativeName>
    <alternativeName>
        <fullName evidence="12">7,8-dihydro-6-hydroxymethylpterin-pyrophosphokinase</fullName>
    </alternativeName>
</protein>
<dbReference type="AlphaFoldDB" id="A0A521APW7"/>
<dbReference type="Pfam" id="PF01288">
    <property type="entry name" value="HPPK"/>
    <property type="match status" value="1"/>
</dbReference>
<keyword evidence="6" id="KW-0547">Nucleotide-binding</keyword>